<dbReference type="PANTHER" id="PTHR43229">
    <property type="entry name" value="NODULATION PROTEIN J"/>
    <property type="match status" value="1"/>
</dbReference>
<dbReference type="AlphaFoldDB" id="A0A7K3MAD0"/>
<feature type="domain" description="ABC transmembrane type-2" evidence="7">
    <location>
        <begin position="27"/>
        <end position="260"/>
    </location>
</feature>
<dbReference type="Pfam" id="PF01061">
    <property type="entry name" value="ABC2_membrane"/>
    <property type="match status" value="1"/>
</dbReference>
<evidence type="ECO:0000313" key="9">
    <source>
        <dbReference type="Proteomes" id="UP000460435"/>
    </source>
</evidence>
<comment type="subcellular location">
    <subcellularLocation>
        <location evidence="6">Cell membrane</location>
        <topology evidence="6">Multi-pass membrane protein</topology>
    </subcellularLocation>
    <subcellularLocation>
        <location evidence="1">Membrane</location>
        <topology evidence="1">Multi-pass membrane protein</topology>
    </subcellularLocation>
</comment>
<evidence type="ECO:0000256" key="1">
    <source>
        <dbReference type="ARBA" id="ARBA00004141"/>
    </source>
</evidence>
<dbReference type="GO" id="GO:0046677">
    <property type="term" value="P:response to antibiotic"/>
    <property type="evidence" value="ECO:0007669"/>
    <property type="project" value="UniProtKB-KW"/>
</dbReference>
<evidence type="ECO:0000313" key="8">
    <source>
        <dbReference type="EMBL" id="NDL60259.1"/>
    </source>
</evidence>
<keyword evidence="6" id="KW-1003">Cell membrane</keyword>
<comment type="caution">
    <text evidence="8">The sequence shown here is derived from an EMBL/GenBank/DDBJ whole genome shotgun (WGS) entry which is preliminary data.</text>
</comment>
<evidence type="ECO:0000256" key="2">
    <source>
        <dbReference type="ARBA" id="ARBA00022692"/>
    </source>
</evidence>
<keyword evidence="3 6" id="KW-1133">Transmembrane helix</keyword>
<keyword evidence="4 6" id="KW-0472">Membrane</keyword>
<keyword evidence="6" id="KW-0813">Transport</keyword>
<keyword evidence="5" id="KW-0046">Antibiotic resistance</keyword>
<dbReference type="RefSeq" id="WP_162452979.1">
    <property type="nucleotide sequence ID" value="NZ_WLZY01000011.1"/>
</dbReference>
<keyword evidence="9" id="KW-1185">Reference proteome</keyword>
<dbReference type="InterPro" id="IPR013525">
    <property type="entry name" value="ABC2_TM"/>
</dbReference>
<evidence type="ECO:0000259" key="7">
    <source>
        <dbReference type="PROSITE" id="PS51012"/>
    </source>
</evidence>
<dbReference type="EMBL" id="WLZY01000011">
    <property type="protein sequence ID" value="NDL60259.1"/>
    <property type="molecule type" value="Genomic_DNA"/>
</dbReference>
<evidence type="ECO:0000256" key="4">
    <source>
        <dbReference type="ARBA" id="ARBA00023136"/>
    </source>
</evidence>
<feature type="transmembrane region" description="Helical" evidence="6">
    <location>
        <begin position="68"/>
        <end position="91"/>
    </location>
</feature>
<dbReference type="InterPro" id="IPR000412">
    <property type="entry name" value="ABC_2_transport"/>
</dbReference>
<feature type="transmembrane region" description="Helical" evidence="6">
    <location>
        <begin position="148"/>
        <end position="173"/>
    </location>
</feature>
<protein>
    <recommendedName>
        <fullName evidence="6">Transport permease protein</fullName>
    </recommendedName>
</protein>
<feature type="transmembrane region" description="Helical" evidence="6">
    <location>
        <begin position="235"/>
        <end position="253"/>
    </location>
</feature>
<feature type="transmembrane region" description="Helical" evidence="6">
    <location>
        <begin position="185"/>
        <end position="206"/>
    </location>
</feature>
<dbReference type="InterPro" id="IPR051784">
    <property type="entry name" value="Nod_factor_ABC_transporter"/>
</dbReference>
<gene>
    <name evidence="8" type="ORF">F7O44_24605</name>
</gene>
<feature type="transmembrane region" description="Helical" evidence="6">
    <location>
        <begin position="112"/>
        <end position="136"/>
    </location>
</feature>
<dbReference type="GO" id="GO:0043190">
    <property type="term" value="C:ATP-binding cassette (ABC) transporter complex"/>
    <property type="evidence" value="ECO:0007669"/>
    <property type="project" value="InterPro"/>
</dbReference>
<dbReference type="InterPro" id="IPR047817">
    <property type="entry name" value="ABC2_TM_bact-type"/>
</dbReference>
<feature type="transmembrane region" description="Helical" evidence="6">
    <location>
        <begin position="25"/>
        <end position="48"/>
    </location>
</feature>
<keyword evidence="2 6" id="KW-0812">Transmembrane</keyword>
<reference evidence="8 9" key="1">
    <citation type="submission" date="2019-11" db="EMBL/GenBank/DDBJ databases">
        <authorList>
            <person name="Li X.-J."/>
            <person name="Feng X.-M."/>
        </authorList>
    </citation>
    <scope>NUCLEOTIDE SEQUENCE [LARGE SCALE GENOMIC DNA]</scope>
    <source>
        <strain evidence="8 9">XMNu-373</strain>
    </source>
</reference>
<dbReference type="PANTHER" id="PTHR43229:SF2">
    <property type="entry name" value="NODULATION PROTEIN J"/>
    <property type="match status" value="1"/>
</dbReference>
<sequence>MSTTTHAVGDTATMLRRKLKHMLRYPSMTLILIGLPVVFLLLFVYVFGGTLGDGLGGPSGGRDAYVNYVTPGIILLAVVGSATATAVSVATDMNEGIIARFRTMSIFRPSMLTGHVVGSAIQTLLGMAVVIGIALLVGFRPTAGLPEWLAIAGLLTLLVLAVTWLSVGLGLAAQNVESASNLPMPLLLLPFLGSGFVPTDSMPAWLEWFAEHQPFTPVIETLRGLFFDMPIGNNAWISVVWCVGITAVCFLWARRLFNRDPSR</sequence>
<organism evidence="8 9">
    <name type="scientific">Phytoactinopolyspora mesophila</name>
    <dbReference type="NCBI Taxonomy" id="2650750"/>
    <lineage>
        <taxon>Bacteria</taxon>
        <taxon>Bacillati</taxon>
        <taxon>Actinomycetota</taxon>
        <taxon>Actinomycetes</taxon>
        <taxon>Jiangellales</taxon>
        <taxon>Jiangellaceae</taxon>
        <taxon>Phytoactinopolyspora</taxon>
    </lineage>
</organism>
<dbReference type="PROSITE" id="PS51012">
    <property type="entry name" value="ABC_TM2"/>
    <property type="match status" value="1"/>
</dbReference>
<name>A0A7K3MAD0_9ACTN</name>
<dbReference type="PIRSF" id="PIRSF006648">
    <property type="entry name" value="DrrB"/>
    <property type="match status" value="1"/>
</dbReference>
<evidence type="ECO:0000256" key="3">
    <source>
        <dbReference type="ARBA" id="ARBA00022989"/>
    </source>
</evidence>
<evidence type="ECO:0000256" key="5">
    <source>
        <dbReference type="ARBA" id="ARBA00023251"/>
    </source>
</evidence>
<proteinExistence type="inferred from homology"/>
<evidence type="ECO:0000256" key="6">
    <source>
        <dbReference type="RuleBase" id="RU361157"/>
    </source>
</evidence>
<dbReference type="GO" id="GO:0140359">
    <property type="term" value="F:ABC-type transporter activity"/>
    <property type="evidence" value="ECO:0007669"/>
    <property type="project" value="InterPro"/>
</dbReference>
<accession>A0A7K3MAD0</accession>
<dbReference type="Proteomes" id="UP000460435">
    <property type="component" value="Unassembled WGS sequence"/>
</dbReference>
<comment type="similarity">
    <text evidence="6">Belongs to the ABC-2 integral membrane protein family.</text>
</comment>